<feature type="chain" id="PRO_5011110486" description="DUF2141 domain-containing protein" evidence="1">
    <location>
        <begin position="27"/>
        <end position="151"/>
    </location>
</feature>
<dbReference type="Proteomes" id="UP000217507">
    <property type="component" value="Chromosome"/>
</dbReference>
<protein>
    <recommendedName>
        <fullName evidence="4">DUF2141 domain-containing protein</fullName>
    </recommendedName>
</protein>
<accession>A0A1Z4KJM1</accession>
<name>A0A1Z4KJM1_ANAVA</name>
<dbReference type="EMBL" id="AP018216">
    <property type="protein sequence ID" value="BAY69175.1"/>
    <property type="molecule type" value="Genomic_DNA"/>
</dbReference>
<organism evidence="2 3">
    <name type="scientific">Trichormus variabilis NIES-23</name>
    <dbReference type="NCBI Taxonomy" id="1973479"/>
    <lineage>
        <taxon>Bacteria</taxon>
        <taxon>Bacillati</taxon>
        <taxon>Cyanobacteriota</taxon>
        <taxon>Cyanophyceae</taxon>
        <taxon>Nostocales</taxon>
        <taxon>Nostocaceae</taxon>
        <taxon>Trichormus</taxon>
    </lineage>
</organism>
<dbReference type="AlphaFoldDB" id="A0A1Z4KJM1"/>
<dbReference type="InterPro" id="IPR018247">
    <property type="entry name" value="EF_Hand_1_Ca_BS"/>
</dbReference>
<sequence>MRKKWAVSLILLTTLGNLAWSWSARANFNGKLTVEIDGLKNKQGQVCVSIFTSSQGFPGDRKRVFDRQCTQINETPLKLTFNNLKAGTYAVAAIQDLNGDGTLNRNDLGMPVEPFGFSRNPEVRTSAPKFGDAAFILAGRNTTIQVQMKKL</sequence>
<dbReference type="InterPro" id="IPR018673">
    <property type="entry name" value="DUF2141"/>
</dbReference>
<proteinExistence type="predicted"/>
<keyword evidence="1" id="KW-0732">Signal</keyword>
<dbReference type="PROSITE" id="PS00018">
    <property type="entry name" value="EF_HAND_1"/>
    <property type="match status" value="1"/>
</dbReference>
<feature type="signal peptide" evidence="1">
    <location>
        <begin position="1"/>
        <end position="26"/>
    </location>
</feature>
<evidence type="ECO:0000313" key="3">
    <source>
        <dbReference type="Proteomes" id="UP000217507"/>
    </source>
</evidence>
<dbReference type="Pfam" id="PF09912">
    <property type="entry name" value="DUF2141"/>
    <property type="match status" value="1"/>
</dbReference>
<evidence type="ECO:0000256" key="1">
    <source>
        <dbReference type="SAM" id="SignalP"/>
    </source>
</evidence>
<evidence type="ECO:0000313" key="2">
    <source>
        <dbReference type="EMBL" id="BAY69175.1"/>
    </source>
</evidence>
<evidence type="ECO:0008006" key="4">
    <source>
        <dbReference type="Google" id="ProtNLM"/>
    </source>
</evidence>
<reference evidence="2 3" key="1">
    <citation type="submission" date="2017-06" db="EMBL/GenBank/DDBJ databases">
        <title>Genome sequencing of cyanobaciteial culture collection at National Institute for Environmental Studies (NIES).</title>
        <authorList>
            <person name="Hirose Y."/>
            <person name="Shimura Y."/>
            <person name="Fujisawa T."/>
            <person name="Nakamura Y."/>
            <person name="Kawachi M."/>
        </authorList>
    </citation>
    <scope>NUCLEOTIDE SEQUENCE [LARGE SCALE GENOMIC DNA]</scope>
    <source>
        <strain evidence="2 3">NIES-23</strain>
    </source>
</reference>
<gene>
    <name evidence="2" type="ORF">NIES23_19680</name>
</gene>